<dbReference type="Pfam" id="PF13426">
    <property type="entry name" value="PAS_9"/>
    <property type="match status" value="1"/>
</dbReference>
<keyword evidence="4" id="KW-1185">Reference proteome</keyword>
<feature type="domain" description="PAS" evidence="2">
    <location>
        <begin position="107"/>
        <end position="166"/>
    </location>
</feature>
<dbReference type="PROSITE" id="PS50112">
    <property type="entry name" value="PAS"/>
    <property type="match status" value="1"/>
</dbReference>
<feature type="transmembrane region" description="Helical" evidence="1">
    <location>
        <begin position="20"/>
        <end position="41"/>
    </location>
</feature>
<keyword evidence="1" id="KW-0472">Membrane</keyword>
<organism evidence="3 4">
    <name type="scientific">Ureibacillus chungkukjangi</name>
    <dbReference type="NCBI Taxonomy" id="1202712"/>
    <lineage>
        <taxon>Bacteria</taxon>
        <taxon>Bacillati</taxon>
        <taxon>Bacillota</taxon>
        <taxon>Bacilli</taxon>
        <taxon>Bacillales</taxon>
        <taxon>Caryophanaceae</taxon>
        <taxon>Ureibacillus</taxon>
    </lineage>
</organism>
<protein>
    <submittedName>
        <fullName evidence="3">PAS domain S-box-containing protein</fullName>
    </submittedName>
</protein>
<comment type="caution">
    <text evidence="3">The sequence shown here is derived from an EMBL/GenBank/DDBJ whole genome shotgun (WGS) entry which is preliminary data.</text>
</comment>
<dbReference type="AlphaFoldDB" id="A0A318TUM8"/>
<reference evidence="3 4" key="1">
    <citation type="submission" date="2018-06" db="EMBL/GenBank/DDBJ databases">
        <title>Genomic Encyclopedia of Archaeal and Bacterial Type Strains, Phase II (KMG-II): from individual species to whole genera.</title>
        <authorList>
            <person name="Goeker M."/>
        </authorList>
    </citation>
    <scope>NUCLEOTIDE SEQUENCE [LARGE SCALE GENOMIC DNA]</scope>
    <source>
        <strain evidence="3 4">KACC 16626</strain>
    </source>
</reference>
<evidence type="ECO:0000313" key="3">
    <source>
        <dbReference type="EMBL" id="PYF06718.1"/>
    </source>
</evidence>
<keyword evidence="1" id="KW-0812">Transmembrane</keyword>
<dbReference type="NCBIfam" id="TIGR00229">
    <property type="entry name" value="sensory_box"/>
    <property type="match status" value="1"/>
</dbReference>
<name>A0A318TUM8_9BACL</name>
<accession>A0A318TUM8</accession>
<proteinExistence type="predicted"/>
<dbReference type="CDD" id="cd00130">
    <property type="entry name" value="PAS"/>
    <property type="match status" value="1"/>
</dbReference>
<dbReference type="EMBL" id="QJTJ01000008">
    <property type="protein sequence ID" value="PYF06718.1"/>
    <property type="molecule type" value="Genomic_DNA"/>
</dbReference>
<evidence type="ECO:0000259" key="2">
    <source>
        <dbReference type="PROSITE" id="PS50112"/>
    </source>
</evidence>
<evidence type="ECO:0000256" key="1">
    <source>
        <dbReference type="SAM" id="Phobius"/>
    </source>
</evidence>
<dbReference type="Proteomes" id="UP000247416">
    <property type="component" value="Unassembled WGS sequence"/>
</dbReference>
<evidence type="ECO:0000313" key="4">
    <source>
        <dbReference type="Proteomes" id="UP000247416"/>
    </source>
</evidence>
<dbReference type="InterPro" id="IPR035965">
    <property type="entry name" value="PAS-like_dom_sf"/>
</dbReference>
<dbReference type="SUPFAM" id="SSF55785">
    <property type="entry name" value="PYP-like sensor domain (PAS domain)"/>
    <property type="match status" value="1"/>
</dbReference>
<keyword evidence="1" id="KW-1133">Transmembrane helix</keyword>
<dbReference type="Gene3D" id="3.30.450.20">
    <property type="entry name" value="PAS domain"/>
    <property type="match status" value="1"/>
</dbReference>
<feature type="transmembrane region" description="Helical" evidence="1">
    <location>
        <begin position="64"/>
        <end position="84"/>
    </location>
</feature>
<dbReference type="InterPro" id="IPR000014">
    <property type="entry name" value="PAS"/>
</dbReference>
<gene>
    <name evidence="3" type="ORF">BJ095_108142</name>
</gene>
<sequence length="166" mass="19059">MNKRNNSRSAIEIFKLLLDYYAVPLKITLLYAVLGSAWIFISDQLLETEFVDTHLFASLTLLKGYFYVIVSSAIIFVLVSSGIARDRKRNELALDRSERALKESIKELADVQKALDESSIIAITDQRGIIKFVNDKFCEISQYTREELLGQDHRILNSGYHSKEFF</sequence>